<evidence type="ECO:0000256" key="13">
    <source>
        <dbReference type="SAM" id="SignalP"/>
    </source>
</evidence>
<comment type="subcellular location">
    <subcellularLocation>
        <location evidence="1 10">Cell outer membrane</location>
        <topology evidence="1 10">Multi-pass membrane protein</topology>
    </subcellularLocation>
</comment>
<evidence type="ECO:0000256" key="6">
    <source>
        <dbReference type="ARBA" id="ARBA00023077"/>
    </source>
</evidence>
<dbReference type="InterPro" id="IPR037066">
    <property type="entry name" value="Plug_dom_sf"/>
</dbReference>
<keyword evidence="7 10" id="KW-0472">Membrane</keyword>
<evidence type="ECO:0000256" key="3">
    <source>
        <dbReference type="ARBA" id="ARBA00022452"/>
    </source>
</evidence>
<evidence type="ECO:0000313" key="16">
    <source>
        <dbReference type="EMBL" id="RWX42877.1"/>
    </source>
</evidence>
<dbReference type="PROSITE" id="PS52016">
    <property type="entry name" value="TONB_DEPENDENT_REC_3"/>
    <property type="match status" value="1"/>
</dbReference>
<dbReference type="InterPro" id="IPR036942">
    <property type="entry name" value="Beta-barrel_TonB_sf"/>
</dbReference>
<sequence length="712" mass="80921">MKNIQKTPWIIPALLLAGTMTSASAMAAEEALEEVKKDIKELEEIVVSAESGAQGIVLSPTETVIKTDQFTNIGDADTVDEFLKHHTIVDSRAQSDLVPDDDSITLRGFSNNRFVTAIDGLTVQKTGGRKSSHIVDFALLPTFLVDTIEILPGPHSALYDAKGIGGVLNMVTKRPKQRDTLKPDVSLSTGFRSYNTQRHNVTLEGGAQNFTYDFAYQKNSSDGYLRHHESDIDTFFTRLGYLLPEDGLITLSGSYTAADRATPVKNPGTALDGSEDYDSSYPTYKDASFQPWEEPTWNKEAHSLRLHGDKSTAIGTLSLNAYTSKEDRDRAYYVKEGKDIVYTPWLTEWWQHGGKLQDEIQWNDDHLTTIGADMVQMYDDGIVDNEDTERINKKGFYVQHQWNLLPSLDLRLGTRYEDVTIWVSNGSKSPYISGKEAIIERNWSEPIPKSFLTWKMDDVAPWLRNTSLSAGISKIWHAPDYHGDYNPQGKPAGAWLEPEHGMGYDLVFMRRLWRDIALKANYSFYTIEDYIATNSSFAQYSSPKYGKLAYSDYKINLEEMQRQGLELELDGHLTDDLSFYLTYAWQNFDNQGDEPAGEKAQDSQAENRLTLGLRYNLFEQTILMLDYSYQGEEVIEVSEEVQPDTWVFYEVENPSYNVFDFGVQQTLFEDTYNMKDLKLNLYVKNLLDEEYQETKGTPSTDRTFGATLSMRF</sequence>
<dbReference type="InterPro" id="IPR000531">
    <property type="entry name" value="Beta-barrel_TonB"/>
</dbReference>
<evidence type="ECO:0000313" key="17">
    <source>
        <dbReference type="Proteomes" id="UP000287853"/>
    </source>
</evidence>
<dbReference type="AlphaFoldDB" id="A0A444IPZ7"/>
<protein>
    <submittedName>
        <fullName evidence="16">Iron complex outermembrane recepter protein</fullName>
    </submittedName>
</protein>
<keyword evidence="2 10" id="KW-0813">Transport</keyword>
<dbReference type="Pfam" id="PF07715">
    <property type="entry name" value="Plug"/>
    <property type="match status" value="1"/>
</dbReference>
<feature type="signal peptide" evidence="13">
    <location>
        <begin position="1"/>
        <end position="27"/>
    </location>
</feature>
<dbReference type="Gene3D" id="2.40.170.20">
    <property type="entry name" value="TonB-dependent receptor, beta-barrel domain"/>
    <property type="match status" value="1"/>
</dbReference>
<feature type="coiled-coil region" evidence="12">
    <location>
        <begin position="25"/>
        <end position="52"/>
    </location>
</feature>
<dbReference type="InterPro" id="IPR012910">
    <property type="entry name" value="Plug_dom"/>
</dbReference>
<dbReference type="SUPFAM" id="SSF56935">
    <property type="entry name" value="Porins"/>
    <property type="match status" value="1"/>
</dbReference>
<evidence type="ECO:0000259" key="14">
    <source>
        <dbReference type="Pfam" id="PF00593"/>
    </source>
</evidence>
<evidence type="ECO:0000256" key="7">
    <source>
        <dbReference type="ARBA" id="ARBA00023136"/>
    </source>
</evidence>
<organism evidence="16 17">
    <name type="scientific">Candidatus Electrothrix aarhusensis</name>
    <dbReference type="NCBI Taxonomy" id="1859131"/>
    <lineage>
        <taxon>Bacteria</taxon>
        <taxon>Pseudomonadati</taxon>
        <taxon>Thermodesulfobacteriota</taxon>
        <taxon>Desulfobulbia</taxon>
        <taxon>Desulfobulbales</taxon>
        <taxon>Desulfobulbaceae</taxon>
        <taxon>Candidatus Electrothrix</taxon>
    </lineage>
</organism>
<dbReference type="PANTHER" id="PTHR30069">
    <property type="entry name" value="TONB-DEPENDENT OUTER MEMBRANE RECEPTOR"/>
    <property type="match status" value="1"/>
</dbReference>
<keyword evidence="17" id="KW-1185">Reference proteome</keyword>
<dbReference type="GO" id="GO:0044718">
    <property type="term" value="P:siderophore transmembrane transport"/>
    <property type="evidence" value="ECO:0007669"/>
    <property type="project" value="TreeGrafter"/>
</dbReference>
<reference evidence="16 17" key="1">
    <citation type="submission" date="2017-01" db="EMBL/GenBank/DDBJ databases">
        <title>The cable genome- insights into the physiology and evolution of filamentous bacteria capable of sulfide oxidation via long distance electron transfer.</title>
        <authorList>
            <person name="Schreiber L."/>
            <person name="Bjerg J.T."/>
            <person name="Boggild A."/>
            <person name="Van De Vossenberg J."/>
            <person name="Meysman F."/>
            <person name="Nielsen L.P."/>
            <person name="Schramm A."/>
            <person name="Kjeldsen K.U."/>
        </authorList>
    </citation>
    <scope>NUCLEOTIDE SEQUENCE [LARGE SCALE GENOMIC DNA]</scope>
    <source>
        <strain evidence="16">MCF</strain>
    </source>
</reference>
<dbReference type="GO" id="GO:0015344">
    <property type="term" value="F:siderophore uptake transmembrane transporter activity"/>
    <property type="evidence" value="ECO:0007669"/>
    <property type="project" value="TreeGrafter"/>
</dbReference>
<evidence type="ECO:0000256" key="4">
    <source>
        <dbReference type="ARBA" id="ARBA00022692"/>
    </source>
</evidence>
<keyword evidence="6 11" id="KW-0798">TonB box</keyword>
<dbReference type="EMBL" id="MTKO01000139">
    <property type="protein sequence ID" value="RWX42877.1"/>
    <property type="molecule type" value="Genomic_DNA"/>
</dbReference>
<gene>
    <name evidence="16" type="ORF">H206_03397</name>
</gene>
<keyword evidence="8" id="KW-0675">Receptor</keyword>
<dbReference type="PANTHER" id="PTHR30069:SF29">
    <property type="entry name" value="HEMOGLOBIN AND HEMOGLOBIN-HAPTOGLOBIN-BINDING PROTEIN 1-RELATED"/>
    <property type="match status" value="1"/>
</dbReference>
<evidence type="ECO:0000256" key="12">
    <source>
        <dbReference type="SAM" id="Coils"/>
    </source>
</evidence>
<feature type="domain" description="TonB-dependent receptor-like beta-barrel" evidence="14">
    <location>
        <begin position="259"/>
        <end position="686"/>
    </location>
</feature>
<keyword evidence="12" id="KW-0175">Coiled coil</keyword>
<keyword evidence="5 13" id="KW-0732">Signal</keyword>
<comment type="caution">
    <text evidence="16">The sequence shown here is derived from an EMBL/GenBank/DDBJ whole genome shotgun (WGS) entry which is preliminary data.</text>
</comment>
<dbReference type="InterPro" id="IPR039426">
    <property type="entry name" value="TonB-dep_rcpt-like"/>
</dbReference>
<comment type="similarity">
    <text evidence="10 11">Belongs to the TonB-dependent receptor family.</text>
</comment>
<evidence type="ECO:0000256" key="1">
    <source>
        <dbReference type="ARBA" id="ARBA00004571"/>
    </source>
</evidence>
<feature type="domain" description="TonB-dependent receptor plug" evidence="15">
    <location>
        <begin position="62"/>
        <end position="167"/>
    </location>
</feature>
<keyword evidence="3 10" id="KW-1134">Transmembrane beta strand</keyword>
<evidence type="ECO:0000256" key="11">
    <source>
        <dbReference type="RuleBase" id="RU003357"/>
    </source>
</evidence>
<name>A0A444IPZ7_9BACT</name>
<evidence type="ECO:0000256" key="8">
    <source>
        <dbReference type="ARBA" id="ARBA00023170"/>
    </source>
</evidence>
<dbReference type="Pfam" id="PF00593">
    <property type="entry name" value="TonB_dep_Rec_b-barrel"/>
    <property type="match status" value="1"/>
</dbReference>
<evidence type="ECO:0000256" key="2">
    <source>
        <dbReference type="ARBA" id="ARBA00022448"/>
    </source>
</evidence>
<dbReference type="Gene3D" id="2.170.130.10">
    <property type="entry name" value="TonB-dependent receptor, plug domain"/>
    <property type="match status" value="1"/>
</dbReference>
<keyword evidence="4 10" id="KW-0812">Transmembrane</keyword>
<accession>A0A444IPZ7</accession>
<proteinExistence type="inferred from homology"/>
<feature type="chain" id="PRO_5019117856" evidence="13">
    <location>
        <begin position="28"/>
        <end position="712"/>
    </location>
</feature>
<keyword evidence="9 10" id="KW-0998">Cell outer membrane</keyword>
<evidence type="ECO:0000256" key="9">
    <source>
        <dbReference type="ARBA" id="ARBA00023237"/>
    </source>
</evidence>
<evidence type="ECO:0000259" key="15">
    <source>
        <dbReference type="Pfam" id="PF07715"/>
    </source>
</evidence>
<evidence type="ECO:0000256" key="5">
    <source>
        <dbReference type="ARBA" id="ARBA00022729"/>
    </source>
</evidence>
<dbReference type="GO" id="GO:0009279">
    <property type="term" value="C:cell outer membrane"/>
    <property type="evidence" value="ECO:0007669"/>
    <property type="project" value="UniProtKB-SubCell"/>
</dbReference>
<dbReference type="Proteomes" id="UP000287853">
    <property type="component" value="Unassembled WGS sequence"/>
</dbReference>
<evidence type="ECO:0000256" key="10">
    <source>
        <dbReference type="PROSITE-ProRule" id="PRU01360"/>
    </source>
</evidence>